<dbReference type="EMBL" id="BKCJ010000858">
    <property type="protein sequence ID" value="GEU36858.1"/>
    <property type="molecule type" value="Genomic_DNA"/>
</dbReference>
<comment type="caution">
    <text evidence="5">The sequence shown here is derived from an EMBL/GenBank/DDBJ whole genome shotgun (WGS) entry which is preliminary data.</text>
</comment>
<reference evidence="5" key="1">
    <citation type="journal article" date="2019" name="Sci. Rep.">
        <title>Draft genome of Tanacetum cinerariifolium, the natural source of mosquito coil.</title>
        <authorList>
            <person name="Yamashiro T."/>
            <person name="Shiraishi A."/>
            <person name="Satake H."/>
            <person name="Nakayama K."/>
        </authorList>
    </citation>
    <scope>NUCLEOTIDE SEQUENCE</scope>
</reference>
<name>A0A6L2JIN4_TANCI</name>
<feature type="domain" description="Retroviral polymerase SH3-like" evidence="4">
    <location>
        <begin position="660"/>
        <end position="705"/>
    </location>
</feature>
<evidence type="ECO:0000256" key="1">
    <source>
        <dbReference type="SAM" id="MobiDB-lite"/>
    </source>
</evidence>
<evidence type="ECO:0000259" key="2">
    <source>
        <dbReference type="Pfam" id="PF07727"/>
    </source>
</evidence>
<feature type="compositionally biased region" description="Basic and acidic residues" evidence="1">
    <location>
        <begin position="1585"/>
        <end position="1601"/>
    </location>
</feature>
<dbReference type="PANTHER" id="PTHR11439">
    <property type="entry name" value="GAG-POL-RELATED RETROTRANSPOSON"/>
    <property type="match status" value="1"/>
</dbReference>
<protein>
    <submittedName>
        <fullName evidence="5">Uncharacterized protein</fullName>
    </submittedName>
</protein>
<accession>A0A6L2JIN4</accession>
<dbReference type="InterPro" id="IPR013103">
    <property type="entry name" value="RVT_2"/>
</dbReference>
<dbReference type="InterPro" id="IPR057670">
    <property type="entry name" value="SH3_retrovirus"/>
</dbReference>
<dbReference type="Pfam" id="PF07727">
    <property type="entry name" value="RVT_2"/>
    <property type="match status" value="2"/>
</dbReference>
<feature type="domain" description="Reverse transcriptase Ty1/copia-type" evidence="2">
    <location>
        <begin position="998"/>
        <end position="1089"/>
    </location>
</feature>
<evidence type="ECO:0000259" key="4">
    <source>
        <dbReference type="Pfam" id="PF25597"/>
    </source>
</evidence>
<feature type="domain" description="GAG-pre-integrase" evidence="3">
    <location>
        <begin position="579"/>
        <end position="631"/>
    </location>
</feature>
<feature type="region of interest" description="Disordered" evidence="1">
    <location>
        <begin position="1574"/>
        <end position="1601"/>
    </location>
</feature>
<feature type="compositionally biased region" description="Basic and acidic residues" evidence="1">
    <location>
        <begin position="423"/>
        <end position="435"/>
    </location>
</feature>
<dbReference type="InterPro" id="IPR043502">
    <property type="entry name" value="DNA/RNA_pol_sf"/>
</dbReference>
<evidence type="ECO:0000313" key="5">
    <source>
        <dbReference type="EMBL" id="GEU36858.1"/>
    </source>
</evidence>
<dbReference type="CDD" id="cd09272">
    <property type="entry name" value="RNase_HI_RT_Ty1"/>
    <property type="match status" value="1"/>
</dbReference>
<feature type="region of interest" description="Disordered" evidence="1">
    <location>
        <begin position="413"/>
        <end position="435"/>
    </location>
</feature>
<feature type="region of interest" description="Disordered" evidence="1">
    <location>
        <begin position="766"/>
        <end position="803"/>
    </location>
</feature>
<feature type="domain" description="Reverse transcriptase Ty1/copia-type" evidence="2">
    <location>
        <begin position="827"/>
        <end position="884"/>
    </location>
</feature>
<organism evidence="5">
    <name type="scientific">Tanacetum cinerariifolium</name>
    <name type="common">Dalmatian daisy</name>
    <name type="synonym">Chrysanthemum cinerariifolium</name>
    <dbReference type="NCBI Taxonomy" id="118510"/>
    <lineage>
        <taxon>Eukaryota</taxon>
        <taxon>Viridiplantae</taxon>
        <taxon>Streptophyta</taxon>
        <taxon>Embryophyta</taxon>
        <taxon>Tracheophyta</taxon>
        <taxon>Spermatophyta</taxon>
        <taxon>Magnoliopsida</taxon>
        <taxon>eudicotyledons</taxon>
        <taxon>Gunneridae</taxon>
        <taxon>Pentapetalae</taxon>
        <taxon>asterids</taxon>
        <taxon>campanulids</taxon>
        <taxon>Asterales</taxon>
        <taxon>Asteraceae</taxon>
        <taxon>Asteroideae</taxon>
        <taxon>Anthemideae</taxon>
        <taxon>Anthemidinae</taxon>
        <taxon>Tanacetum</taxon>
    </lineage>
</organism>
<dbReference type="Pfam" id="PF13976">
    <property type="entry name" value="gag_pre-integrs"/>
    <property type="match status" value="1"/>
</dbReference>
<proteinExistence type="predicted"/>
<feature type="compositionally biased region" description="Basic and acidic residues" evidence="1">
    <location>
        <begin position="787"/>
        <end position="798"/>
    </location>
</feature>
<gene>
    <name evidence="5" type="ORF">Tci_008836</name>
</gene>
<dbReference type="Pfam" id="PF25597">
    <property type="entry name" value="SH3_retrovirus"/>
    <property type="match status" value="1"/>
</dbReference>
<evidence type="ECO:0000259" key="3">
    <source>
        <dbReference type="Pfam" id="PF13976"/>
    </source>
</evidence>
<sequence length="1723" mass="195001">MWRLRIEQYFQIQDYAQWDVIENGNSFKPVAERTTDDAGTSTTIIPSPVTIKEKAKKKNDVKARNMLLMALPNEHLMTFNQYKDAKTLFAVIETRFSRNESTKKTQKTLLKQLYENFSATGTESLDSISNRFLRSLPSEWNTHVVVWRNKSDLDTMSLDDLYNNFKIVEQEIRGTTSTNTSSQNMTFISSPSPNSTNEVPTDFEVSTASPQVSTANLSNATMYAFLANQPNGSQLMHEDLEQIYEDDLEEIDLKWQLALLSMRAKRFFQKTGKKITINGSDAASYDKSKVECFNYHKTVNVEDTSSKAMVAIDGAGFDWSYMADDEAPTNMAFMALSGSEKFENASQSLEKLIGIQVTDNSKKGLGYVSYNVVPPPHTRRFLPPRIDLAYTGLPEFAEPSIQTYEVKPIELDWESDEEGEVESPPKKERNTVESSMDKVGVEISKQNDKPARRPVKYAEMYRTQTPRGNKKNWNNLKSHQLGNISYLTDFKEFDGGYVTFGGEAKGGKITKKGTIRNGKLDFEDVYFVKQLQFKLFSVSQMCDKKNSVLFTDTECIVLSTDFKLATKSHVLLKVPRKNNMYSVDMKNIIPKKDLTCLVAKATNDESMLWHRRLGHINFKNINKLVKDNLNKVLVVKPHVKTPYEPFRGRTPALSFMRPFRCYVTILNTLDHLGKFNGKSNEGFFVGYSTNSKAFRVYNTRTRKLFDMDTLTESMNYVPVIAGTTSNDFAGKGASFDAGQSSMEIRLNQDYILMPLWNDDSLFDSSPKALDGDNQDNDGPNAESENDNQERPNVEHNTKDSNTVRPSINNAVQILILLVQQLILLGYVWTLVDLPRGKRAIGTKWVFRNKKGKRGIVIRNKARLVAQGCTQEEGIDYDDAFPPVMDVKSAFLYRRIEEEVYVCQPLGFEDPDYPDKVYKVKKALYGNRGKGWRDGGGEGSCGVRGVVVVRLWWWSFGVEDCCNGGGSGVEWCRGGGCGVKGGGGCGGVIDGGGGAGKIDQTLFIKRQKEDILLVQVYVDDIIFGSTKKELCTEFEVLMHDNFRMSSMGELTFFIGLQVKQKSDGIFISQDKYVDEILRKFKYDDVKPANTLMDKEKALLKDSDGDDVDVHLYRSMIRCLMYLTSSRPDIMFAVCTYAKFQVTPKVAHLHAVKRIFKYLKGHPKLGLWYPRDSLFDLVAYTDSDYARASLNRKSTSRGCQFLGYRLISWHCKKQTVVATSTTKAEYVAAASCCGQKPQGSKDFHQIVDFLKASHISVKTLDNGEIELNATIDGHNKTITEASVKRHLKLADADGISTLPPTEIFEQLALMGYVIDSDKLTFQKDHFFPQWGFLIHTILHCLSPKKTSWEQFSSNIAIAIICLATNRRFNFSKLIFDGMVKNLENKYKFMMYLRFLQMILNKDTRINTSHKRLYIAPSLTQKVFSNMKRKSRGFSRVETTLFPTMLVTEQVSYGEGPTSPVGTQYTPTIIESSPHLQNISITYRKTETKTRRMGIKIPQSIVPLSAEDEAITKERPNGLRRATTTVSSLAAEQGSCNIPKTQTKETPSGESSSRTILNGGPECHFTMGDSPVQVRPERLSNLPNEPPLGKEEKEASLDHEDSPKQERIIEEIDKDKNVNLVKISEQGEAHKTTKHKMDLSTANQMDDDETVTEALLNIKRSASKDNGKAIMQESVSPKKIKKKKMMQISLDEEIAQRFYEEEQAQILRMKNMLNKFKINRLLMKQD</sequence>
<dbReference type="SUPFAM" id="SSF56672">
    <property type="entry name" value="DNA/RNA polymerases"/>
    <property type="match status" value="1"/>
</dbReference>
<dbReference type="PANTHER" id="PTHR11439:SF495">
    <property type="entry name" value="REVERSE TRANSCRIPTASE, RNA-DEPENDENT DNA POLYMERASE-RELATED"/>
    <property type="match status" value="1"/>
</dbReference>
<dbReference type="InterPro" id="IPR025724">
    <property type="entry name" value="GAG-pre-integrase_dom"/>
</dbReference>